<dbReference type="SUPFAM" id="SSF118196">
    <property type="entry name" value="YaeB-like"/>
    <property type="match status" value="1"/>
</dbReference>
<evidence type="ECO:0000313" key="6">
    <source>
        <dbReference type="EnsemblMetazoa" id="CPIJ000135-PA"/>
    </source>
</evidence>
<dbReference type="eggNOG" id="KOG2942">
    <property type="taxonomic scope" value="Eukaryota"/>
</dbReference>
<dbReference type="VEuPathDB" id="VectorBase:CQUJHB011201"/>
<dbReference type="PANTHER" id="PTHR12818">
    <property type="entry name" value="TRNA (ADENINE(37)-N6)-METHYLTRANSFERASE"/>
    <property type="match status" value="1"/>
</dbReference>
<dbReference type="AlphaFoldDB" id="B0VZ04"/>
<dbReference type="InterPro" id="IPR040372">
    <property type="entry name" value="YaeB-like"/>
</dbReference>
<dbReference type="OMA" id="LTVCFNE"/>
<proteinExistence type="inferred from homology"/>
<keyword evidence="7" id="KW-1185">Reference proteome</keyword>
<evidence type="ECO:0000313" key="5">
    <source>
        <dbReference type="EMBL" id="EDS25758.1"/>
    </source>
</evidence>
<dbReference type="InterPro" id="IPR036414">
    <property type="entry name" value="YaeB_N_sf"/>
</dbReference>
<evidence type="ECO:0000256" key="3">
    <source>
        <dbReference type="SAM" id="MobiDB-lite"/>
    </source>
</evidence>
<dbReference type="Proteomes" id="UP000002320">
    <property type="component" value="Unassembled WGS sequence"/>
</dbReference>
<dbReference type="FunCoup" id="B0VZ04">
    <property type="interactions" value="611"/>
</dbReference>
<gene>
    <name evidence="6" type="primary">6030945</name>
    <name evidence="5" type="ORF">CpipJ_CPIJ000135</name>
</gene>
<dbReference type="Gene3D" id="3.30.2310.10">
    <property type="entry name" value="YaeB-like"/>
    <property type="match status" value="1"/>
</dbReference>
<dbReference type="STRING" id="7176.B0VZ04"/>
<dbReference type="PANTHER" id="PTHR12818:SF0">
    <property type="entry name" value="TRNA (ADENINE(37)-N6)-METHYLTRANSFERASE"/>
    <property type="match status" value="1"/>
</dbReference>
<dbReference type="EMBL" id="DS231813">
    <property type="protein sequence ID" value="EDS25758.1"/>
    <property type="molecule type" value="Genomic_DNA"/>
</dbReference>
<dbReference type="EnsemblMetazoa" id="CPIJ000135-RA">
    <property type="protein sequence ID" value="CPIJ000135-PA"/>
    <property type="gene ID" value="CPIJ000135"/>
</dbReference>
<dbReference type="InterPro" id="IPR036413">
    <property type="entry name" value="YaeB-like_sf"/>
</dbReference>
<dbReference type="NCBIfam" id="TIGR00104">
    <property type="entry name" value="tRNA_TsaA"/>
    <property type="match status" value="1"/>
</dbReference>
<feature type="domain" description="TsaA-like" evidence="4">
    <location>
        <begin position="85"/>
        <end position="222"/>
    </location>
</feature>
<accession>B0VZ04</accession>
<dbReference type="InParanoid" id="B0VZ04"/>
<keyword evidence="1" id="KW-0949">S-adenosyl-L-methionine</keyword>
<dbReference type="InterPro" id="IPR023370">
    <property type="entry name" value="TrmO-like_N"/>
</dbReference>
<dbReference type="PROSITE" id="PS51668">
    <property type="entry name" value="TSAA_2"/>
    <property type="match status" value="1"/>
</dbReference>
<evidence type="ECO:0000256" key="1">
    <source>
        <dbReference type="ARBA" id="ARBA00022691"/>
    </source>
</evidence>
<dbReference type="OrthoDB" id="4882at2759"/>
<dbReference type="Gene3D" id="2.40.30.70">
    <property type="entry name" value="YaeB-like"/>
    <property type="match status" value="1"/>
</dbReference>
<feature type="non-terminal residue" evidence="5">
    <location>
        <position position="1"/>
    </location>
</feature>
<dbReference type="VEuPathDB" id="VectorBase:CPIJ000135"/>
<dbReference type="CDD" id="cd09281">
    <property type="entry name" value="UPF0066"/>
    <property type="match status" value="1"/>
</dbReference>
<evidence type="ECO:0000259" key="4">
    <source>
        <dbReference type="PROSITE" id="PS51668"/>
    </source>
</evidence>
<name>B0VZ04_CULQU</name>
<feature type="region of interest" description="Disordered" evidence="3">
    <location>
        <begin position="232"/>
        <end position="255"/>
    </location>
</feature>
<protein>
    <recommendedName>
        <fullName evidence="4">TsaA-like domain-containing protein</fullName>
    </recommendedName>
</protein>
<reference evidence="6" key="2">
    <citation type="submission" date="2021-02" db="UniProtKB">
        <authorList>
            <consortium name="EnsemblMetazoa"/>
        </authorList>
    </citation>
    <scope>IDENTIFICATION</scope>
    <source>
        <strain evidence="6">JHB</strain>
    </source>
</reference>
<dbReference type="HOGENOM" id="CLU_013458_1_1_1"/>
<sequence>FLKRLFQSTNSFFRLFFRQQISNLQRVHQKDVQNIRFSLENFQCKSCRSSSDAESPVYATERTENVSFSTMFYSLQDQQTSGISFDPIGTIKTVFSDKRAVPRQASVASELLSRIELNPMIINNPEHSLEGLDSFSHIWILYHFHRNPAHFKTKVAPPRLGGIRIGVFSTRSPHRPCPIGLSLVQVDRIENSTIYFYGTDMVDGTPVLDIKPYIPQYDIPAKIDQQQFFSSREAPDGEEELAEAGPSTSSKTPSNVMVPNWIANDSTLNVLFNENASNQIQQLGIEQRSIVDILKADPRSVYLRTKYGSQIYTFQLGENTVTCKFDDQQSTVNVLKIRKLVNLSDMTDEIEDEKLN</sequence>
<dbReference type="Pfam" id="PF01980">
    <property type="entry name" value="TrmO_N"/>
    <property type="match status" value="1"/>
</dbReference>
<comment type="similarity">
    <text evidence="2">Belongs to the tRNA methyltransferase O family.</text>
</comment>
<evidence type="ECO:0000256" key="2">
    <source>
        <dbReference type="ARBA" id="ARBA00033753"/>
    </source>
</evidence>
<evidence type="ECO:0000313" key="7">
    <source>
        <dbReference type="Proteomes" id="UP000002320"/>
    </source>
</evidence>
<dbReference type="KEGG" id="cqu:CpipJ_CPIJ000135"/>
<organism>
    <name type="scientific">Culex quinquefasciatus</name>
    <name type="common">Southern house mosquito</name>
    <name type="synonym">Culex pungens</name>
    <dbReference type="NCBI Taxonomy" id="7176"/>
    <lineage>
        <taxon>Eukaryota</taxon>
        <taxon>Metazoa</taxon>
        <taxon>Ecdysozoa</taxon>
        <taxon>Arthropoda</taxon>
        <taxon>Hexapoda</taxon>
        <taxon>Insecta</taxon>
        <taxon>Pterygota</taxon>
        <taxon>Neoptera</taxon>
        <taxon>Endopterygota</taxon>
        <taxon>Diptera</taxon>
        <taxon>Nematocera</taxon>
        <taxon>Culicoidea</taxon>
        <taxon>Culicidae</taxon>
        <taxon>Culicinae</taxon>
        <taxon>Culicini</taxon>
        <taxon>Culex</taxon>
        <taxon>Culex</taxon>
    </lineage>
</organism>
<reference evidence="5" key="1">
    <citation type="submission" date="2007-03" db="EMBL/GenBank/DDBJ databases">
        <title>Annotation of Culex pipiens quinquefasciatus.</title>
        <authorList>
            <consortium name="The Broad Institute Genome Sequencing Platform"/>
            <person name="Atkinson P.W."/>
            <person name="Hemingway J."/>
            <person name="Christensen B.M."/>
            <person name="Higgs S."/>
            <person name="Kodira C."/>
            <person name="Hannick L."/>
            <person name="Megy K."/>
            <person name="O'Leary S."/>
            <person name="Pearson M."/>
            <person name="Haas B.J."/>
            <person name="Mauceli E."/>
            <person name="Wortman J.R."/>
            <person name="Lee N.H."/>
            <person name="Guigo R."/>
            <person name="Stanke M."/>
            <person name="Alvarado L."/>
            <person name="Amedeo P."/>
            <person name="Antoine C.H."/>
            <person name="Arensburger P."/>
            <person name="Bidwell S.L."/>
            <person name="Crawford M."/>
            <person name="Camaro F."/>
            <person name="Devon K."/>
            <person name="Engels R."/>
            <person name="Hammond M."/>
            <person name="Howarth C."/>
            <person name="Koehrsen M."/>
            <person name="Lawson D."/>
            <person name="Montgomery P."/>
            <person name="Nene V."/>
            <person name="Nusbaum C."/>
            <person name="Puiu D."/>
            <person name="Romero-Severson J."/>
            <person name="Severson D.W."/>
            <person name="Shumway M."/>
            <person name="Sisk P."/>
            <person name="Stolte C."/>
            <person name="Zeng Q."/>
            <person name="Eisenstadt E."/>
            <person name="Fraser-Liggett C."/>
            <person name="Strausberg R."/>
            <person name="Galagan J."/>
            <person name="Birren B."/>
            <person name="Collins F.H."/>
        </authorList>
    </citation>
    <scope>NUCLEOTIDE SEQUENCE [LARGE SCALE GENOMIC DNA]</scope>
    <source>
        <strain evidence="5">JHB</strain>
    </source>
</reference>
<feature type="compositionally biased region" description="Polar residues" evidence="3">
    <location>
        <begin position="246"/>
        <end position="255"/>
    </location>
</feature>